<dbReference type="Proteomes" id="UP000640786">
    <property type="component" value="Unassembled WGS sequence"/>
</dbReference>
<keyword evidence="3" id="KW-1185">Reference proteome</keyword>
<name>A0ABR8REX3_9BACI</name>
<evidence type="ECO:0000313" key="2">
    <source>
        <dbReference type="EMBL" id="MBD7946359.1"/>
    </source>
</evidence>
<proteinExistence type="predicted"/>
<dbReference type="RefSeq" id="WP_191697973.1">
    <property type="nucleotide sequence ID" value="NZ_JACSQO010000017.1"/>
</dbReference>
<keyword evidence="1" id="KW-0472">Membrane</keyword>
<evidence type="ECO:0000256" key="1">
    <source>
        <dbReference type="SAM" id="Phobius"/>
    </source>
</evidence>
<protein>
    <submittedName>
        <fullName evidence="2">Hemolysin XhlA family protein</fullName>
    </submittedName>
</protein>
<accession>A0ABR8REX3</accession>
<dbReference type="EMBL" id="JACSQO010000017">
    <property type="protein sequence ID" value="MBD7946359.1"/>
    <property type="molecule type" value="Genomic_DNA"/>
</dbReference>
<organism evidence="2 3">
    <name type="scientific">Psychrobacillus faecigallinarum</name>
    <dbReference type="NCBI Taxonomy" id="2762235"/>
    <lineage>
        <taxon>Bacteria</taxon>
        <taxon>Bacillati</taxon>
        <taxon>Bacillota</taxon>
        <taxon>Bacilli</taxon>
        <taxon>Bacillales</taxon>
        <taxon>Bacillaceae</taxon>
        <taxon>Psychrobacillus</taxon>
    </lineage>
</organism>
<keyword evidence="1" id="KW-1133">Transmembrane helix</keyword>
<evidence type="ECO:0000313" key="3">
    <source>
        <dbReference type="Proteomes" id="UP000640786"/>
    </source>
</evidence>
<dbReference type="SUPFAM" id="SSF58100">
    <property type="entry name" value="Bacterial hemolysins"/>
    <property type="match status" value="1"/>
</dbReference>
<reference evidence="2 3" key="1">
    <citation type="submission" date="2020-08" db="EMBL/GenBank/DDBJ databases">
        <title>A Genomic Blueprint of the Chicken Gut Microbiome.</title>
        <authorList>
            <person name="Gilroy R."/>
            <person name="Ravi A."/>
            <person name="Getino M."/>
            <person name="Pursley I."/>
            <person name="Horton D.L."/>
            <person name="Alikhan N.-F."/>
            <person name="Baker D."/>
            <person name="Gharbi K."/>
            <person name="Hall N."/>
            <person name="Watson M."/>
            <person name="Adriaenssens E.M."/>
            <person name="Foster-Nyarko E."/>
            <person name="Jarju S."/>
            <person name="Secka A."/>
            <person name="Antonio M."/>
            <person name="Oren A."/>
            <person name="Chaudhuri R."/>
            <person name="La Ragione R.M."/>
            <person name="Hildebrand F."/>
            <person name="Pallen M.J."/>
        </authorList>
    </citation>
    <scope>NUCLEOTIDE SEQUENCE [LARGE SCALE GENOMIC DNA]</scope>
    <source>
        <strain evidence="2 3">Sa2BUA9</strain>
    </source>
</reference>
<comment type="caution">
    <text evidence="2">The sequence shown here is derived from an EMBL/GenBank/DDBJ whole genome shotgun (WGS) entry which is preliminary data.</text>
</comment>
<dbReference type="InterPro" id="IPR019715">
    <property type="entry name" value="Haemolysin_XhlA"/>
</dbReference>
<gene>
    <name evidence="2" type="ORF">H9650_19855</name>
</gene>
<dbReference type="Pfam" id="PF10779">
    <property type="entry name" value="XhlA"/>
    <property type="match status" value="1"/>
</dbReference>
<feature type="transmembrane region" description="Helical" evidence="1">
    <location>
        <begin position="75"/>
        <end position="97"/>
    </location>
</feature>
<sequence>MDKEMENMDVWKEKVQQDIADIKNGQTVLKSEQDRMKQDIHKLELSDQLQNQEINTLKTTLNEIKEDTNWIRRKITGALITAIITALVGGIVGIAIANIF</sequence>
<keyword evidence="1" id="KW-0812">Transmembrane</keyword>